<feature type="chain" id="PRO_5040949325" evidence="2">
    <location>
        <begin position="20"/>
        <end position="442"/>
    </location>
</feature>
<evidence type="ECO:0000313" key="4">
    <source>
        <dbReference type="Proteomes" id="UP000663505"/>
    </source>
</evidence>
<reference evidence="3 4" key="1">
    <citation type="submission" date="2021-02" db="EMBL/GenBank/DDBJ databases">
        <title>Alicyclobacillus curvatus sp. nov. and Alicyclobacillus mengziensis sp. nov., two acidophilic bacteria isolated from acid mine drainage.</title>
        <authorList>
            <person name="Huang Y."/>
        </authorList>
    </citation>
    <scope>NUCLEOTIDE SEQUENCE [LARGE SCALE GENOMIC DNA]</scope>
    <source>
        <strain evidence="3 4">S30H14</strain>
    </source>
</reference>
<dbReference type="Pfam" id="PF13416">
    <property type="entry name" value="SBP_bac_8"/>
    <property type="match status" value="1"/>
</dbReference>
<dbReference type="Proteomes" id="UP000663505">
    <property type="component" value="Chromosome"/>
</dbReference>
<evidence type="ECO:0000313" key="3">
    <source>
        <dbReference type="EMBL" id="QSO46043.1"/>
    </source>
</evidence>
<protein>
    <submittedName>
        <fullName evidence="3">Extracellular solute-binding protein</fullName>
    </submittedName>
</protein>
<dbReference type="InterPro" id="IPR050490">
    <property type="entry name" value="Bact_solute-bd_prot1"/>
</dbReference>
<feature type="region of interest" description="Disordered" evidence="1">
    <location>
        <begin position="26"/>
        <end position="52"/>
    </location>
</feature>
<gene>
    <name evidence="3" type="ORF">JZ786_16105</name>
</gene>
<dbReference type="EMBL" id="CP071182">
    <property type="protein sequence ID" value="QSO46043.1"/>
    <property type="molecule type" value="Genomic_DNA"/>
</dbReference>
<dbReference type="AlphaFoldDB" id="A0A9X7VYF8"/>
<evidence type="ECO:0000256" key="2">
    <source>
        <dbReference type="SAM" id="SignalP"/>
    </source>
</evidence>
<evidence type="ECO:0000256" key="1">
    <source>
        <dbReference type="SAM" id="MobiDB-lite"/>
    </source>
</evidence>
<keyword evidence="2" id="KW-0732">Signal</keyword>
<sequence length="442" mass="46493">MNKKLVAMGLFSAATLVVAGCGTANSNSSNGNSSGNSQANLTSTSGTAGSASGASAPVKIQLWESHSSGPVANAEQQLVNQFNASHSNVKVSLNITHASKKALAAVTAGQPPVLAEISHYIGKYVGANALLDMHALSSNNPQTFWPGVSKNTTWGGKLYRYPADVKVEEFYYNKALFKKAGIASVPTTWTQLASDLQKLKSLGVIPMGFKDSSAHILSAFISNGGQLFSNTARTKVQFNNAAGQATFTYFRNLFQQKDMVFGHGNTMRADFGAQKMAIVDGTSAGYQKILAATGGKFQMGAFAFPAGISGHSGAIVQGLGFVLFNGVSPADQKAAWTFVHWFNEPKQQAYWSMHSGFAPTTSAGAKAIPSSWLAANQAEAVSVQILKSQNTVARPNTDAYSEVQSALDAAFFNAVTGKQTISTALTNLDTQANQYLSGKSAL</sequence>
<dbReference type="SUPFAM" id="SSF53850">
    <property type="entry name" value="Periplasmic binding protein-like II"/>
    <property type="match status" value="1"/>
</dbReference>
<dbReference type="KEGG" id="afx:JZ786_16105"/>
<keyword evidence="4" id="KW-1185">Reference proteome</keyword>
<dbReference type="RefSeq" id="WP_206655415.1">
    <property type="nucleotide sequence ID" value="NZ_CP071182.1"/>
</dbReference>
<name>A0A9X7VYF8_9BACL</name>
<dbReference type="Gene3D" id="3.40.190.10">
    <property type="entry name" value="Periplasmic binding protein-like II"/>
    <property type="match status" value="1"/>
</dbReference>
<dbReference type="InterPro" id="IPR006059">
    <property type="entry name" value="SBP"/>
</dbReference>
<dbReference type="PROSITE" id="PS51257">
    <property type="entry name" value="PROKAR_LIPOPROTEIN"/>
    <property type="match status" value="1"/>
</dbReference>
<feature type="signal peptide" evidence="2">
    <location>
        <begin position="1"/>
        <end position="19"/>
    </location>
</feature>
<proteinExistence type="predicted"/>
<dbReference type="PANTHER" id="PTHR43649:SF12">
    <property type="entry name" value="DIACETYLCHITOBIOSE BINDING PROTEIN DASA"/>
    <property type="match status" value="1"/>
</dbReference>
<organism evidence="3 4">
    <name type="scientific">Alicyclobacillus mengziensis</name>
    <dbReference type="NCBI Taxonomy" id="2931921"/>
    <lineage>
        <taxon>Bacteria</taxon>
        <taxon>Bacillati</taxon>
        <taxon>Bacillota</taxon>
        <taxon>Bacilli</taxon>
        <taxon>Bacillales</taxon>
        <taxon>Alicyclobacillaceae</taxon>
        <taxon>Alicyclobacillus</taxon>
    </lineage>
</organism>
<accession>A0A9X7VYF8</accession>
<dbReference type="PANTHER" id="PTHR43649">
    <property type="entry name" value="ARABINOSE-BINDING PROTEIN-RELATED"/>
    <property type="match status" value="1"/>
</dbReference>